<keyword evidence="3 6" id="KW-0812">Transmembrane</keyword>
<dbReference type="GO" id="GO:0005886">
    <property type="term" value="C:plasma membrane"/>
    <property type="evidence" value="ECO:0007669"/>
    <property type="project" value="UniProtKB-SubCell"/>
</dbReference>
<reference evidence="8" key="1">
    <citation type="journal article" date="2023" name="Comput. Struct. Biotechnol. J.">
        <title>Discovery of a novel marine Bacteroidetes with a rich repertoire of carbohydrate-active enzymes.</title>
        <authorList>
            <person name="Chen B."/>
            <person name="Liu G."/>
            <person name="Chen Q."/>
            <person name="Wang H."/>
            <person name="Liu L."/>
            <person name="Tang K."/>
        </authorList>
    </citation>
    <scope>NUCLEOTIDE SEQUENCE</scope>
    <source>
        <strain evidence="8">TK19036</strain>
    </source>
</reference>
<dbReference type="Pfam" id="PF04024">
    <property type="entry name" value="PspC"/>
    <property type="match status" value="1"/>
</dbReference>
<dbReference type="InterPro" id="IPR007168">
    <property type="entry name" value="Phageshock_PspC_N"/>
</dbReference>
<keyword evidence="5 6" id="KW-0472">Membrane</keyword>
<reference evidence="8" key="2">
    <citation type="journal article" date="2024" name="Antonie Van Leeuwenhoek">
        <title>Roseihalotalea indica gen. nov., sp. nov., a halophilic Bacteroidetes from mesopelagic Southwest Indian Ocean with higher carbohydrate metabolic potential.</title>
        <authorList>
            <person name="Chen B."/>
            <person name="Zhang M."/>
            <person name="Lin D."/>
            <person name="Ye J."/>
            <person name="Tang K."/>
        </authorList>
    </citation>
    <scope>NUCLEOTIDE SEQUENCE</scope>
    <source>
        <strain evidence="8">TK19036</strain>
    </source>
</reference>
<proteinExistence type="predicted"/>
<dbReference type="AlphaFoldDB" id="A0AA49JFJ3"/>
<evidence type="ECO:0000256" key="1">
    <source>
        <dbReference type="ARBA" id="ARBA00004162"/>
    </source>
</evidence>
<dbReference type="PANTHER" id="PTHR33885">
    <property type="entry name" value="PHAGE SHOCK PROTEIN C"/>
    <property type="match status" value="1"/>
</dbReference>
<organism evidence="8">
    <name type="scientific">Roseihalotalea indica</name>
    <dbReference type="NCBI Taxonomy" id="2867963"/>
    <lineage>
        <taxon>Bacteria</taxon>
        <taxon>Pseudomonadati</taxon>
        <taxon>Bacteroidota</taxon>
        <taxon>Cytophagia</taxon>
        <taxon>Cytophagales</taxon>
        <taxon>Catalimonadaceae</taxon>
        <taxon>Roseihalotalea</taxon>
    </lineage>
</organism>
<evidence type="ECO:0000256" key="6">
    <source>
        <dbReference type="SAM" id="Phobius"/>
    </source>
</evidence>
<feature type="domain" description="Phage shock protein PspC N-terminal" evidence="7">
    <location>
        <begin position="3"/>
        <end position="58"/>
    </location>
</feature>
<evidence type="ECO:0000313" key="8">
    <source>
        <dbReference type="EMBL" id="WKN39353.1"/>
    </source>
</evidence>
<evidence type="ECO:0000256" key="2">
    <source>
        <dbReference type="ARBA" id="ARBA00022475"/>
    </source>
</evidence>
<evidence type="ECO:0000256" key="3">
    <source>
        <dbReference type="ARBA" id="ARBA00022692"/>
    </source>
</evidence>
<sequence>MAKLTLSRNNKIIAGVCGGLAAHFGWDATLVRILFAIAGIIGVGSPGIVYLVLWLVMKYS</sequence>
<dbReference type="InterPro" id="IPR052027">
    <property type="entry name" value="PspC"/>
</dbReference>
<dbReference type="EMBL" id="CP120682">
    <property type="protein sequence ID" value="WKN39353.1"/>
    <property type="molecule type" value="Genomic_DNA"/>
</dbReference>
<evidence type="ECO:0000259" key="7">
    <source>
        <dbReference type="Pfam" id="PF04024"/>
    </source>
</evidence>
<feature type="transmembrane region" description="Helical" evidence="6">
    <location>
        <begin position="33"/>
        <end position="56"/>
    </location>
</feature>
<accession>A0AA49JFJ3</accession>
<keyword evidence="4 6" id="KW-1133">Transmembrane helix</keyword>
<keyword evidence="2" id="KW-1003">Cell membrane</keyword>
<evidence type="ECO:0000256" key="4">
    <source>
        <dbReference type="ARBA" id="ARBA00022989"/>
    </source>
</evidence>
<name>A0AA49JFJ3_9BACT</name>
<dbReference type="PANTHER" id="PTHR33885:SF3">
    <property type="entry name" value="PHAGE SHOCK PROTEIN C"/>
    <property type="match status" value="1"/>
</dbReference>
<protein>
    <submittedName>
        <fullName evidence="8">PspC domain-containing protein</fullName>
    </submittedName>
</protein>
<evidence type="ECO:0000256" key="5">
    <source>
        <dbReference type="ARBA" id="ARBA00023136"/>
    </source>
</evidence>
<gene>
    <name evidence="8" type="ORF">K4G66_11690</name>
</gene>
<comment type="subcellular location">
    <subcellularLocation>
        <location evidence="1">Cell membrane</location>
        <topology evidence="1">Single-pass membrane protein</topology>
    </subcellularLocation>
</comment>